<keyword evidence="7" id="KW-1185">Reference proteome</keyword>
<dbReference type="GO" id="GO:0016740">
    <property type="term" value="F:transferase activity"/>
    <property type="evidence" value="ECO:0007669"/>
    <property type="project" value="UniProtKB-KW"/>
</dbReference>
<dbReference type="InterPro" id="IPR011330">
    <property type="entry name" value="Glyco_hydro/deAcase_b/a-brl"/>
</dbReference>
<evidence type="ECO:0000259" key="3">
    <source>
        <dbReference type="Pfam" id="PF03065"/>
    </source>
</evidence>
<dbReference type="Pfam" id="PF09094">
    <property type="entry name" value="AmyA-A_glucT_m"/>
    <property type="match status" value="1"/>
</dbReference>
<dbReference type="InterPro" id="IPR004300">
    <property type="entry name" value="Glyco_hydro_57_N"/>
</dbReference>
<dbReference type="CDD" id="cd10793">
    <property type="entry name" value="GH57N_TLGT_like"/>
    <property type="match status" value="1"/>
</dbReference>
<dbReference type="InterPro" id="IPR015178">
    <property type="entry name" value="A-amylase/a-glucTrfase_central"/>
</dbReference>
<feature type="domain" description="Alpha-amylase/4-alpha-glucanotransferase C-terminal" evidence="5">
    <location>
        <begin position="412"/>
        <end position="694"/>
    </location>
</feature>
<dbReference type="InterPro" id="IPR015179">
    <property type="entry name" value="A-amylase/a-glucTrfase_C"/>
</dbReference>
<accession>A0A0F0CUM9</accession>
<evidence type="ECO:0000256" key="2">
    <source>
        <dbReference type="ARBA" id="ARBA00023277"/>
    </source>
</evidence>
<dbReference type="PATRIC" id="fig|1609969.3.peg.1014"/>
<dbReference type="SUPFAM" id="SSF88688">
    <property type="entry name" value="Families 57/38 glycoside transferase middle domain"/>
    <property type="match status" value="1"/>
</dbReference>
<proteinExistence type="inferred from homology"/>
<dbReference type="Proteomes" id="UP000033428">
    <property type="component" value="Unassembled WGS sequence"/>
</dbReference>
<evidence type="ECO:0000313" key="6">
    <source>
        <dbReference type="EMBL" id="KJJ85231.1"/>
    </source>
</evidence>
<dbReference type="InterPro" id="IPR052046">
    <property type="entry name" value="GH57_Enzymes"/>
</dbReference>
<name>A0A0F0CUM9_9BACT</name>
<gene>
    <name evidence="6" type="ORF">OMAG_000943</name>
</gene>
<dbReference type="InterPro" id="IPR028995">
    <property type="entry name" value="Glyco_hydro_57/38_cen_sf"/>
</dbReference>
<feature type="domain" description="Alpha-amylase/4-alpha-glucanotransferase central" evidence="4">
    <location>
        <begin position="312"/>
        <end position="394"/>
    </location>
</feature>
<dbReference type="PANTHER" id="PTHR36306">
    <property type="entry name" value="ALPHA-AMYLASE-RELATED-RELATED"/>
    <property type="match status" value="1"/>
</dbReference>
<keyword evidence="2" id="KW-0119">Carbohydrate metabolism</keyword>
<reference evidence="6 7" key="1">
    <citation type="submission" date="2015-02" db="EMBL/GenBank/DDBJ databases">
        <title>Single-cell genomics of uncultivated deep-branching MTB reveals a conserved set of magnetosome genes.</title>
        <authorList>
            <person name="Kolinko S."/>
            <person name="Richter M."/>
            <person name="Glockner F.O."/>
            <person name="Brachmann A."/>
            <person name="Schuler D."/>
        </authorList>
    </citation>
    <scope>NUCLEOTIDE SEQUENCE [LARGE SCALE GENOMIC DNA]</scope>
    <source>
        <strain evidence="6">SKK-01</strain>
    </source>
</reference>
<dbReference type="SUPFAM" id="SSF88713">
    <property type="entry name" value="Glycoside hydrolase/deacetylase"/>
    <property type="match status" value="1"/>
</dbReference>
<organism evidence="6 7">
    <name type="scientific">Candidatus Omnitrophus magneticus</name>
    <dbReference type="NCBI Taxonomy" id="1609969"/>
    <lineage>
        <taxon>Bacteria</taxon>
        <taxon>Pseudomonadati</taxon>
        <taxon>Candidatus Omnitrophota</taxon>
        <taxon>Candidatus Omnitrophus</taxon>
    </lineage>
</organism>
<evidence type="ECO:0000259" key="5">
    <source>
        <dbReference type="Pfam" id="PF09095"/>
    </source>
</evidence>
<dbReference type="GO" id="GO:0030246">
    <property type="term" value="F:carbohydrate binding"/>
    <property type="evidence" value="ECO:0007669"/>
    <property type="project" value="InterPro"/>
</dbReference>
<protein>
    <submittedName>
        <fullName evidence="6">4-alpha-glucanotransferase</fullName>
    </submittedName>
</protein>
<dbReference type="Gene3D" id="3.20.110.20">
    <property type="match status" value="1"/>
</dbReference>
<dbReference type="PANTHER" id="PTHR36306:SF1">
    <property type="entry name" value="ALPHA-AMYLASE-RELATED"/>
    <property type="match status" value="1"/>
</dbReference>
<dbReference type="EMBL" id="JYNY01000203">
    <property type="protein sequence ID" value="KJJ85231.1"/>
    <property type="molecule type" value="Genomic_DNA"/>
</dbReference>
<dbReference type="AlphaFoldDB" id="A0A0F0CUM9"/>
<feature type="domain" description="Glycoside hydrolase family 57 N-terminal" evidence="3">
    <location>
        <begin position="27"/>
        <end position="268"/>
    </location>
</feature>
<dbReference type="SUPFAM" id="SSF74650">
    <property type="entry name" value="Galactose mutarotase-like"/>
    <property type="match status" value="1"/>
</dbReference>
<dbReference type="InterPro" id="IPR011013">
    <property type="entry name" value="Gal_mutarotase_sf_dom"/>
</dbReference>
<evidence type="ECO:0000256" key="1">
    <source>
        <dbReference type="ARBA" id="ARBA00006821"/>
    </source>
</evidence>
<comment type="caution">
    <text evidence="6">The sequence shown here is derived from an EMBL/GenBank/DDBJ whole genome shotgun (WGS) entry which is preliminary data.</text>
</comment>
<sequence length="709" mass="82036">MRASLAMGIHFHQPVGNFDDVIARACDNCYWPFLEVFKKYPEIKMSFHFTGCLLEWIEINRPKIIDTVRAMVNQGQIEIMSGGFYEPILASIPRNDRISQIELLNKYIKHKFSYEAKGAWVAERIWEPGLPSIFYDANIKYIILDDTHFLYSGINKNKTYGYYMTEDNGKTVAVFPSDKVLRYSIPFRMPHEAIEYMRNIARDNSNPTFVYGDDGEKFGEWPGTAKWVYEEKWLVKFLDELKRNSDWLSTKTFSECLNEKPPLGKVYLPTSSYEEMLEWALPVETQILYEKVKEEIKNIGKEEQYKPFMRGGFWRNFLTKYPESNHMNKKMIYVSKKIEALNNIHVRQDKLSEIKRYLFRGQCNCAYWHGVFGGLYLFHLRSAIYHNLIKSEAYIDKALYGDKMFATIRALDFDTNGFDEVIMENPKITLYFSPAEGGTLKEIDSKIVCHNLMNILTRRKEAYHEKIIEKINSATAHAGDGCKTIHDAIEVTDKSIADYLVYDKYERYGFIDHFLPATADIENFSKCAVNEEGDFAKAVYNFETKRTNKAVTLLMHREGVVNGIKVLLNKKVVLEQKNDFFTVEYAITNKDDKMLSTIFAPEINLTMPDADSFKYSISSNGKESSGGMKDFLKLDETSSINIADADKITSCILEFSEECHLWHFPVKTVSQSEKAYELNYQASCFVPKWKLNLAAGETKEIIVTFKIVA</sequence>
<keyword evidence="6" id="KW-0808">Transferase</keyword>
<evidence type="ECO:0000313" key="7">
    <source>
        <dbReference type="Proteomes" id="UP000033428"/>
    </source>
</evidence>
<evidence type="ECO:0000259" key="4">
    <source>
        <dbReference type="Pfam" id="PF09094"/>
    </source>
</evidence>
<dbReference type="Pfam" id="PF09095">
    <property type="entry name" value="AmyA-gluTrfs_C"/>
    <property type="match status" value="1"/>
</dbReference>
<dbReference type="Pfam" id="PF03065">
    <property type="entry name" value="Glyco_hydro_57"/>
    <property type="match status" value="1"/>
</dbReference>
<dbReference type="GO" id="GO:0005975">
    <property type="term" value="P:carbohydrate metabolic process"/>
    <property type="evidence" value="ECO:0007669"/>
    <property type="project" value="InterPro"/>
</dbReference>
<dbReference type="InterPro" id="IPR014718">
    <property type="entry name" value="GH-type_carb-bd"/>
</dbReference>
<dbReference type="Gene3D" id="2.70.98.10">
    <property type="match status" value="1"/>
</dbReference>
<comment type="similarity">
    <text evidence="1">Belongs to the glycosyl hydrolase 57 family.</text>
</comment>